<dbReference type="Pfam" id="PF07645">
    <property type="entry name" value="EGF_CA"/>
    <property type="match status" value="3"/>
</dbReference>
<dbReference type="InterPro" id="IPR000152">
    <property type="entry name" value="EGF-type_Asp/Asn_hydroxyl_site"/>
</dbReference>
<reference evidence="8" key="1">
    <citation type="submission" date="2025-08" db="UniProtKB">
        <authorList>
            <consortium name="Ensembl"/>
        </authorList>
    </citation>
    <scope>IDENTIFICATION</scope>
</reference>
<reference evidence="8" key="2">
    <citation type="submission" date="2025-09" db="UniProtKB">
        <authorList>
            <consortium name="Ensembl"/>
        </authorList>
    </citation>
    <scope>IDENTIFICATION</scope>
</reference>
<keyword evidence="3" id="KW-0677">Repeat</keyword>
<keyword evidence="5" id="KW-0325">Glycoprotein</keyword>
<dbReference type="Ensembl" id="ENSGEVT00005031598.1">
    <property type="protein sequence ID" value="ENSGEVP00005030086.1"/>
    <property type="gene ID" value="ENSGEVG00005021010.1"/>
</dbReference>
<dbReference type="InterPro" id="IPR049883">
    <property type="entry name" value="NOTCH1_EGF-like"/>
</dbReference>
<evidence type="ECO:0000259" key="7">
    <source>
        <dbReference type="PROSITE" id="PS50026"/>
    </source>
</evidence>
<dbReference type="GeneTree" id="ENSGT00940000164251"/>
<evidence type="ECO:0000256" key="4">
    <source>
        <dbReference type="ARBA" id="ARBA00023157"/>
    </source>
</evidence>
<keyword evidence="9" id="KW-1185">Reference proteome</keyword>
<keyword evidence="4" id="KW-1015">Disulfide bond</keyword>
<evidence type="ECO:0000313" key="8">
    <source>
        <dbReference type="Ensembl" id="ENSGEVP00005030086.1"/>
    </source>
</evidence>
<dbReference type="InterPro" id="IPR009030">
    <property type="entry name" value="Growth_fac_rcpt_cys_sf"/>
</dbReference>
<evidence type="ECO:0000256" key="2">
    <source>
        <dbReference type="ARBA" id="ARBA00022729"/>
    </source>
</evidence>
<dbReference type="SUPFAM" id="SSF57184">
    <property type="entry name" value="Growth factor receptor domain"/>
    <property type="match status" value="1"/>
</dbReference>
<dbReference type="PROSITE" id="PS00010">
    <property type="entry name" value="ASX_HYDROXYL"/>
    <property type="match status" value="2"/>
</dbReference>
<dbReference type="GO" id="GO:0005509">
    <property type="term" value="F:calcium ion binding"/>
    <property type="evidence" value="ECO:0007669"/>
    <property type="project" value="InterPro"/>
</dbReference>
<dbReference type="InterPro" id="IPR001881">
    <property type="entry name" value="EGF-like_Ca-bd_dom"/>
</dbReference>
<organism evidence="8 9">
    <name type="scientific">Gopherus evgoodei</name>
    <name type="common">Goodes thornscrub tortoise</name>
    <dbReference type="NCBI Taxonomy" id="1825980"/>
    <lineage>
        <taxon>Eukaryota</taxon>
        <taxon>Metazoa</taxon>
        <taxon>Chordata</taxon>
        <taxon>Craniata</taxon>
        <taxon>Vertebrata</taxon>
        <taxon>Euteleostomi</taxon>
        <taxon>Archelosauria</taxon>
        <taxon>Testudinata</taxon>
        <taxon>Testudines</taxon>
        <taxon>Cryptodira</taxon>
        <taxon>Durocryptodira</taxon>
        <taxon>Testudinoidea</taxon>
        <taxon>Testudinidae</taxon>
        <taxon>Gopherus</taxon>
    </lineage>
</organism>
<dbReference type="InterPro" id="IPR018097">
    <property type="entry name" value="EGF_Ca-bd_CS"/>
</dbReference>
<evidence type="ECO:0000256" key="6">
    <source>
        <dbReference type="PROSITE-ProRule" id="PRU00076"/>
    </source>
</evidence>
<dbReference type="FunFam" id="2.10.25.10:FF:000038">
    <property type="entry name" value="Fibrillin 2"/>
    <property type="match status" value="1"/>
</dbReference>
<evidence type="ECO:0000256" key="3">
    <source>
        <dbReference type="ARBA" id="ARBA00022737"/>
    </source>
</evidence>
<dbReference type="SMART" id="SM00181">
    <property type="entry name" value="EGF"/>
    <property type="match status" value="3"/>
</dbReference>
<sequence length="166" mass="17276">MDECLDLASCPAHAICTNTPGSHYCTCNTGFASSSGKLIPSHLLADVDECAQTPAICGPNASCMNTPGSYTCQCSPGHHPSTDGPWTFSNLHLLADVDECAQTPPICGPSASCVNTPGSYNCQCLPGHHPSTPGPWVPGTTHCTGDHPSNLPRPLTVALAHRKDKI</sequence>
<dbReference type="CDD" id="cd00054">
    <property type="entry name" value="EGF_CA"/>
    <property type="match status" value="3"/>
</dbReference>
<evidence type="ECO:0000313" key="9">
    <source>
        <dbReference type="Proteomes" id="UP000694390"/>
    </source>
</evidence>
<dbReference type="PROSITE" id="PS50026">
    <property type="entry name" value="EGF_3"/>
    <property type="match status" value="2"/>
</dbReference>
<keyword evidence="1 6" id="KW-0245">EGF-like domain</keyword>
<dbReference type="PANTHER" id="PTHR24042">
    <property type="entry name" value="NEL HOMOLOG"/>
    <property type="match status" value="1"/>
</dbReference>
<dbReference type="Gene3D" id="2.10.25.10">
    <property type="entry name" value="Laminin"/>
    <property type="match status" value="3"/>
</dbReference>
<evidence type="ECO:0000256" key="1">
    <source>
        <dbReference type="ARBA" id="ARBA00022536"/>
    </source>
</evidence>
<dbReference type="PANTHER" id="PTHR24042:SF5">
    <property type="entry name" value="EGF-LIKE CALCIUM-BINDING DOMAIN-CONTAINING PROTEIN"/>
    <property type="match status" value="1"/>
</dbReference>
<feature type="domain" description="EGF-like" evidence="7">
    <location>
        <begin position="96"/>
        <end position="134"/>
    </location>
</feature>
<dbReference type="InterPro" id="IPR000742">
    <property type="entry name" value="EGF"/>
</dbReference>
<dbReference type="Proteomes" id="UP000694390">
    <property type="component" value="Unassembled WGS sequence"/>
</dbReference>
<protein>
    <recommendedName>
        <fullName evidence="7">EGF-like domain-containing protein</fullName>
    </recommendedName>
</protein>
<dbReference type="SMART" id="SM00179">
    <property type="entry name" value="EGF_CA"/>
    <property type="match status" value="3"/>
</dbReference>
<keyword evidence="2" id="KW-0732">Signal</keyword>
<dbReference type="GO" id="GO:0008201">
    <property type="term" value="F:heparin binding"/>
    <property type="evidence" value="ECO:0007669"/>
    <property type="project" value="TreeGrafter"/>
</dbReference>
<dbReference type="SUPFAM" id="SSF57196">
    <property type="entry name" value="EGF/Laminin"/>
    <property type="match status" value="1"/>
</dbReference>
<evidence type="ECO:0000256" key="5">
    <source>
        <dbReference type="ARBA" id="ARBA00023180"/>
    </source>
</evidence>
<dbReference type="AlphaFoldDB" id="A0A8C4YT67"/>
<dbReference type="OrthoDB" id="4062651at2759"/>
<dbReference type="PROSITE" id="PS01187">
    <property type="entry name" value="EGF_CA"/>
    <property type="match status" value="2"/>
</dbReference>
<dbReference type="FunFam" id="2.10.25.10:FF:000017">
    <property type="entry name" value="latent-transforming growth factor beta-binding protein 4 isoform X1"/>
    <property type="match status" value="2"/>
</dbReference>
<accession>A0A8C4YT67</accession>
<comment type="caution">
    <text evidence="6">Lacks conserved residue(s) required for the propagation of feature annotation.</text>
</comment>
<dbReference type="InterPro" id="IPR051586">
    <property type="entry name" value="PKC-binding_NELL"/>
</dbReference>
<name>A0A8C4YT67_9SAUR</name>
<proteinExistence type="predicted"/>
<feature type="domain" description="EGF-like" evidence="7">
    <location>
        <begin position="46"/>
        <end position="84"/>
    </location>
</feature>
<dbReference type="GO" id="GO:0005615">
    <property type="term" value="C:extracellular space"/>
    <property type="evidence" value="ECO:0007669"/>
    <property type="project" value="TreeGrafter"/>
</dbReference>